<name>A0AAV6G5K4_9TELE</name>
<accession>A0AAV6G5K4</accession>
<comment type="caution">
    <text evidence="1">The sequence shown here is derived from an EMBL/GenBank/DDBJ whole genome shotgun (WGS) entry which is preliminary data.</text>
</comment>
<keyword evidence="2" id="KW-1185">Reference proteome</keyword>
<organism evidence="1 2">
    <name type="scientific">Alosa alosa</name>
    <name type="common">allis shad</name>
    <dbReference type="NCBI Taxonomy" id="278164"/>
    <lineage>
        <taxon>Eukaryota</taxon>
        <taxon>Metazoa</taxon>
        <taxon>Chordata</taxon>
        <taxon>Craniata</taxon>
        <taxon>Vertebrata</taxon>
        <taxon>Euteleostomi</taxon>
        <taxon>Actinopterygii</taxon>
        <taxon>Neopterygii</taxon>
        <taxon>Teleostei</taxon>
        <taxon>Clupei</taxon>
        <taxon>Clupeiformes</taxon>
        <taxon>Clupeoidei</taxon>
        <taxon>Clupeidae</taxon>
        <taxon>Alosa</taxon>
    </lineage>
</organism>
<sequence length="132" mass="14334">MEGALHPLRQFIYSERKRICCKAVAPAQDTSCGSADGTTPRTVSLERCHLLHVRPGGRGDRGHPGIVLEECDGLQGPDCAMEEQEALQSPVLSQQLGTMPTYTSRMFVLLSRPPATEARTTKKLNGSICALQ</sequence>
<dbReference type="Proteomes" id="UP000823561">
    <property type="component" value="Chromosome 14"/>
</dbReference>
<evidence type="ECO:0000313" key="2">
    <source>
        <dbReference type="Proteomes" id="UP000823561"/>
    </source>
</evidence>
<dbReference type="AlphaFoldDB" id="A0AAV6G5K4"/>
<gene>
    <name evidence="1" type="ORF">AALO_G00192160</name>
</gene>
<proteinExistence type="predicted"/>
<dbReference type="EMBL" id="JADWDJ010000014">
    <property type="protein sequence ID" value="KAG5270398.1"/>
    <property type="molecule type" value="Genomic_DNA"/>
</dbReference>
<protein>
    <submittedName>
        <fullName evidence="1">Uncharacterized protein</fullName>
    </submittedName>
</protein>
<reference evidence="1" key="1">
    <citation type="submission" date="2020-10" db="EMBL/GenBank/DDBJ databases">
        <title>Chromosome-scale genome assembly of the Allis shad, Alosa alosa.</title>
        <authorList>
            <person name="Margot Z."/>
            <person name="Christophe K."/>
            <person name="Cabau C."/>
            <person name="Louis A."/>
            <person name="Berthelot C."/>
            <person name="Parey E."/>
            <person name="Roest Crollius H."/>
            <person name="Montfort J."/>
            <person name="Robinson-Rechavi M."/>
            <person name="Bucao C."/>
            <person name="Bouchez O."/>
            <person name="Gislard M."/>
            <person name="Lluch J."/>
            <person name="Milhes M."/>
            <person name="Lampietro C."/>
            <person name="Lopez Roques C."/>
            <person name="Donnadieu C."/>
            <person name="Braasch I."/>
            <person name="Desvignes T."/>
            <person name="Postlethwait J."/>
            <person name="Bobe J."/>
            <person name="Guiguen Y."/>
        </authorList>
    </citation>
    <scope>NUCLEOTIDE SEQUENCE</scope>
    <source>
        <strain evidence="1">M-15738</strain>
        <tissue evidence="1">Blood</tissue>
    </source>
</reference>
<evidence type="ECO:0000313" key="1">
    <source>
        <dbReference type="EMBL" id="KAG5270398.1"/>
    </source>
</evidence>